<name>A0ABS3CXX0_9ALTE</name>
<evidence type="ECO:0000313" key="2">
    <source>
        <dbReference type="Proteomes" id="UP000663992"/>
    </source>
</evidence>
<dbReference type="Proteomes" id="UP000663992">
    <property type="component" value="Unassembled WGS sequence"/>
</dbReference>
<evidence type="ECO:0000313" key="1">
    <source>
        <dbReference type="EMBL" id="MBN7821170.1"/>
    </source>
</evidence>
<dbReference type="InterPro" id="IPR015422">
    <property type="entry name" value="PyrdxlP-dep_Trfase_small"/>
</dbReference>
<accession>A0ABS3CXX0</accession>
<gene>
    <name evidence="1" type="ORF">J0A65_14960</name>
</gene>
<proteinExistence type="predicted"/>
<keyword evidence="2" id="KW-1185">Reference proteome</keyword>
<reference evidence="1 2" key="1">
    <citation type="submission" date="2021-03" db="EMBL/GenBank/DDBJ databases">
        <title>novel species isolated from a fishpond in China.</title>
        <authorList>
            <person name="Lu H."/>
            <person name="Cai Z."/>
        </authorList>
    </citation>
    <scope>NUCLEOTIDE SEQUENCE [LARGE SCALE GENOMIC DNA]</scope>
    <source>
        <strain evidence="1 2">Y57</strain>
    </source>
</reference>
<sequence length="69" mass="8054">MALQRARYQQNQWLLCQGIQELGFRSLLPFALHSSTITSFYPPEQAGYNFKTFYLCLLSAIASSRYWLD</sequence>
<dbReference type="RefSeq" id="WP_206595122.1">
    <property type="nucleotide sequence ID" value="NZ_JAFKCS010000015.1"/>
</dbReference>
<dbReference type="Gene3D" id="3.90.1150.10">
    <property type="entry name" value="Aspartate Aminotransferase, domain 1"/>
    <property type="match status" value="1"/>
</dbReference>
<protein>
    <submittedName>
        <fullName evidence="1">Uncharacterized protein</fullName>
    </submittedName>
</protein>
<organism evidence="1 2">
    <name type="scientific">Bowmanella yangjiangensis</name>
    <dbReference type="NCBI Taxonomy" id="2811230"/>
    <lineage>
        <taxon>Bacteria</taxon>
        <taxon>Pseudomonadati</taxon>
        <taxon>Pseudomonadota</taxon>
        <taxon>Gammaproteobacteria</taxon>
        <taxon>Alteromonadales</taxon>
        <taxon>Alteromonadaceae</taxon>
        <taxon>Bowmanella</taxon>
    </lineage>
</organism>
<comment type="caution">
    <text evidence="1">The sequence shown here is derived from an EMBL/GenBank/DDBJ whole genome shotgun (WGS) entry which is preliminary data.</text>
</comment>
<dbReference type="EMBL" id="JAFKCS010000015">
    <property type="protein sequence ID" value="MBN7821170.1"/>
    <property type="molecule type" value="Genomic_DNA"/>
</dbReference>